<dbReference type="InterPro" id="IPR027417">
    <property type="entry name" value="P-loop_NTPase"/>
</dbReference>
<dbReference type="InterPro" id="IPR001806">
    <property type="entry name" value="Small_GTPase"/>
</dbReference>
<sequence>MAPVKQYDHLVKVLLIGDSGTGKSCLLQRYTQDIFSLGCVSTIGIDFAIKTIQYDDQIVKLQIWDTAGQERFRTITSAYYRGAAAVMVVFDLTNRDSFTAVSRWVSELSKYTPEGCQTAIIGNKSDLKDRRAVAEDEALALAERCNATYFETSAKTDAGVDPAFRHLCALTVNSRVGKEAQKEPPNRFKVERSYFQDLTPCCKSG</sequence>
<dbReference type="PROSITE" id="PS51420">
    <property type="entry name" value="RHO"/>
    <property type="match status" value="1"/>
</dbReference>
<dbReference type="SMART" id="SM00174">
    <property type="entry name" value="RHO"/>
    <property type="match status" value="1"/>
</dbReference>
<dbReference type="AlphaFoldDB" id="A0A6A7G3E1"/>
<proteinExistence type="evidence at transcript level"/>
<dbReference type="SUPFAM" id="SSF52540">
    <property type="entry name" value="P-loop containing nucleoside triphosphate hydrolases"/>
    <property type="match status" value="1"/>
</dbReference>
<dbReference type="InterPro" id="IPR050305">
    <property type="entry name" value="Small_GTPase_Rab"/>
</dbReference>
<name>A0A6A7G3E1_9CRUS</name>
<dbReference type="GO" id="GO:0005525">
    <property type="term" value="F:GTP binding"/>
    <property type="evidence" value="ECO:0007669"/>
    <property type="project" value="UniProtKB-KW"/>
</dbReference>
<keyword evidence="6" id="KW-0449">Lipoprotein</keyword>
<keyword evidence="4" id="KW-0342">GTP-binding</keyword>
<evidence type="ECO:0000256" key="6">
    <source>
        <dbReference type="ARBA" id="ARBA00023288"/>
    </source>
</evidence>
<dbReference type="FunFam" id="3.40.50.300:FF:000586">
    <property type="entry name" value="Rab family GTPase"/>
    <property type="match status" value="1"/>
</dbReference>
<dbReference type="NCBIfam" id="TIGR00231">
    <property type="entry name" value="small_GTP"/>
    <property type="match status" value="1"/>
</dbReference>
<dbReference type="PROSITE" id="PS51419">
    <property type="entry name" value="RAB"/>
    <property type="match status" value="1"/>
</dbReference>
<dbReference type="InterPro" id="IPR005225">
    <property type="entry name" value="Small_GTP-bd"/>
</dbReference>
<comment type="subcellular location">
    <subcellularLocation>
        <location evidence="1">Endomembrane system</location>
    </subcellularLocation>
</comment>
<dbReference type="SMART" id="SM00175">
    <property type="entry name" value="RAB"/>
    <property type="match status" value="1"/>
</dbReference>
<evidence type="ECO:0000256" key="4">
    <source>
        <dbReference type="ARBA" id="ARBA00023134"/>
    </source>
</evidence>
<comment type="similarity">
    <text evidence="2">Belongs to the small GTPase superfamily. Rab family.</text>
</comment>
<accession>A0A6A7G3E1</accession>
<dbReference type="GO" id="GO:0003924">
    <property type="term" value="F:GTPase activity"/>
    <property type="evidence" value="ECO:0007669"/>
    <property type="project" value="InterPro"/>
</dbReference>
<dbReference type="Pfam" id="PF00071">
    <property type="entry name" value="Ras"/>
    <property type="match status" value="1"/>
</dbReference>
<evidence type="ECO:0000313" key="8">
    <source>
        <dbReference type="EMBL" id="LAC25261.1"/>
    </source>
</evidence>
<dbReference type="CDD" id="cd00154">
    <property type="entry name" value="Rab"/>
    <property type="match status" value="1"/>
</dbReference>
<evidence type="ECO:0000256" key="5">
    <source>
        <dbReference type="ARBA" id="ARBA00023136"/>
    </source>
</evidence>
<organism evidence="8">
    <name type="scientific">Hirondellea gigas</name>
    <dbReference type="NCBI Taxonomy" id="1518452"/>
    <lineage>
        <taxon>Eukaryota</taxon>
        <taxon>Metazoa</taxon>
        <taxon>Ecdysozoa</taxon>
        <taxon>Arthropoda</taxon>
        <taxon>Crustacea</taxon>
        <taxon>Multicrustacea</taxon>
        <taxon>Malacostraca</taxon>
        <taxon>Eumalacostraca</taxon>
        <taxon>Peracarida</taxon>
        <taxon>Amphipoda</taxon>
        <taxon>Amphilochidea</taxon>
        <taxon>Lysianassida</taxon>
        <taxon>Lysianassidira</taxon>
        <taxon>Lysianassoidea</taxon>
        <taxon>Lysianassidae</taxon>
        <taxon>Hirondellea</taxon>
    </lineage>
</organism>
<evidence type="ECO:0000256" key="2">
    <source>
        <dbReference type="ARBA" id="ARBA00006270"/>
    </source>
</evidence>
<protein>
    <submittedName>
        <fullName evidence="8">Ras-related protein Rab-1B</fullName>
    </submittedName>
</protein>
<dbReference type="EMBL" id="IACT01006123">
    <property type="protein sequence ID" value="LAC25261.1"/>
    <property type="molecule type" value="mRNA"/>
</dbReference>
<reference evidence="8" key="1">
    <citation type="submission" date="2017-11" db="EMBL/GenBank/DDBJ databases">
        <title>The sensing device of the deep-sea amphipod.</title>
        <authorList>
            <person name="Kobayashi H."/>
            <person name="Nagahama T."/>
            <person name="Arai W."/>
            <person name="Sasagawa Y."/>
            <person name="Umeda M."/>
            <person name="Hayashi T."/>
            <person name="Nikaido I."/>
            <person name="Watanabe H."/>
            <person name="Oguri K."/>
            <person name="Kitazato H."/>
            <person name="Fujioka K."/>
            <person name="Kido Y."/>
            <person name="Takami H."/>
        </authorList>
    </citation>
    <scope>NUCLEOTIDE SEQUENCE</scope>
    <source>
        <tissue evidence="8">Whole body</tissue>
    </source>
</reference>
<evidence type="ECO:0000256" key="1">
    <source>
        <dbReference type="ARBA" id="ARBA00004308"/>
    </source>
</evidence>
<keyword evidence="3" id="KW-0547">Nucleotide-binding</keyword>
<dbReference type="Gene3D" id="3.40.50.300">
    <property type="entry name" value="P-loop containing nucleotide triphosphate hydrolases"/>
    <property type="match status" value="1"/>
</dbReference>
<dbReference type="InterPro" id="IPR025662">
    <property type="entry name" value="Sigma_54_int_dom_ATP-bd_1"/>
</dbReference>
<keyword evidence="7" id="KW-0636">Prenylation</keyword>
<dbReference type="SMART" id="SM00176">
    <property type="entry name" value="RAN"/>
    <property type="match status" value="1"/>
</dbReference>
<dbReference type="SMART" id="SM00173">
    <property type="entry name" value="RAS"/>
    <property type="match status" value="1"/>
</dbReference>
<dbReference type="GO" id="GO:0012505">
    <property type="term" value="C:endomembrane system"/>
    <property type="evidence" value="ECO:0007669"/>
    <property type="project" value="UniProtKB-SubCell"/>
</dbReference>
<evidence type="ECO:0000256" key="3">
    <source>
        <dbReference type="ARBA" id="ARBA00022741"/>
    </source>
</evidence>
<dbReference type="PROSITE" id="PS51421">
    <property type="entry name" value="RAS"/>
    <property type="match status" value="1"/>
</dbReference>
<dbReference type="PRINTS" id="PR00449">
    <property type="entry name" value="RASTRNSFRMNG"/>
</dbReference>
<dbReference type="PROSITE" id="PS00675">
    <property type="entry name" value="SIGMA54_INTERACT_1"/>
    <property type="match status" value="1"/>
</dbReference>
<evidence type="ECO:0000256" key="7">
    <source>
        <dbReference type="ARBA" id="ARBA00023289"/>
    </source>
</evidence>
<dbReference type="PANTHER" id="PTHR47980">
    <property type="entry name" value="LD44762P"/>
    <property type="match status" value="1"/>
</dbReference>
<keyword evidence="5" id="KW-0472">Membrane</keyword>